<dbReference type="InterPro" id="IPR040267">
    <property type="entry name" value="EID1-like"/>
</dbReference>
<proteinExistence type="predicted"/>
<dbReference type="PANTHER" id="PTHR31348:SF2">
    <property type="entry name" value="EID1-LIKE F-BOX PROTEIN 1"/>
    <property type="match status" value="1"/>
</dbReference>
<feature type="compositionally biased region" description="Low complexity" evidence="1">
    <location>
        <begin position="16"/>
        <end position="26"/>
    </location>
</feature>
<dbReference type="OMA" id="LFTNIHI"/>
<gene>
    <name evidence="2" type="ORF">KP509_11G052200</name>
</gene>
<keyword evidence="3" id="KW-1185">Reference proteome</keyword>
<evidence type="ECO:0008006" key="4">
    <source>
        <dbReference type="Google" id="ProtNLM"/>
    </source>
</evidence>
<reference evidence="2" key="1">
    <citation type="submission" date="2021-08" db="EMBL/GenBank/DDBJ databases">
        <title>WGS assembly of Ceratopteris richardii.</title>
        <authorList>
            <person name="Marchant D.B."/>
            <person name="Chen G."/>
            <person name="Jenkins J."/>
            <person name="Shu S."/>
            <person name="Leebens-Mack J."/>
            <person name="Grimwood J."/>
            <person name="Schmutz J."/>
            <person name="Soltis P."/>
            <person name="Soltis D."/>
            <person name="Chen Z.-H."/>
        </authorList>
    </citation>
    <scope>NUCLEOTIDE SEQUENCE</scope>
    <source>
        <strain evidence="2">Whitten #5841</strain>
        <tissue evidence="2">Leaf</tissue>
    </source>
</reference>
<dbReference type="AlphaFoldDB" id="A0A8T2TVI1"/>
<feature type="region of interest" description="Disordered" evidence="1">
    <location>
        <begin position="16"/>
        <end position="45"/>
    </location>
</feature>
<organism evidence="2 3">
    <name type="scientific">Ceratopteris richardii</name>
    <name type="common">Triangle waterfern</name>
    <dbReference type="NCBI Taxonomy" id="49495"/>
    <lineage>
        <taxon>Eukaryota</taxon>
        <taxon>Viridiplantae</taxon>
        <taxon>Streptophyta</taxon>
        <taxon>Embryophyta</taxon>
        <taxon>Tracheophyta</taxon>
        <taxon>Polypodiopsida</taxon>
        <taxon>Polypodiidae</taxon>
        <taxon>Polypodiales</taxon>
        <taxon>Pteridineae</taxon>
        <taxon>Pteridaceae</taxon>
        <taxon>Parkerioideae</taxon>
        <taxon>Ceratopteris</taxon>
    </lineage>
</organism>
<evidence type="ECO:0000313" key="3">
    <source>
        <dbReference type="Proteomes" id="UP000825935"/>
    </source>
</evidence>
<dbReference type="PANTHER" id="PTHR31348">
    <property type="entry name" value="EID1-LIKE F-BOX PROTEIN 2-RELATED"/>
    <property type="match status" value="1"/>
</dbReference>
<evidence type="ECO:0000313" key="2">
    <source>
        <dbReference type="EMBL" id="KAH7425394.1"/>
    </source>
</evidence>
<evidence type="ECO:0000256" key="1">
    <source>
        <dbReference type="SAM" id="MobiDB-lite"/>
    </source>
</evidence>
<dbReference type="EMBL" id="CM035416">
    <property type="protein sequence ID" value="KAH7425396.1"/>
    <property type="molecule type" value="Genomic_DNA"/>
</dbReference>
<sequence>MFEKVTQFSSLRDTGSSNLNVNNGNSTELSVSKGSDQGPNHVSSCESCERDNTDFPALCDGPFSNSVAISNKRRPQCTCLNLCDERMLVLVVHQTNWNPFLLCCLSSVCKKTRAITNRILWREFCLSRAPKMVTELLVGSKDGRIDGGWQALGKLFLYCPGCFHARSDTYYPMHPVAGHFAPKTRFSCTSGRSFLIPSCRMDVLYVSDPCEHTNEPEDVGLFRGVFKGFHNSETKKLLVARGLQYEESEVCPFCKARVWSMGRSGMIPRSASTRLAAYDDNVEYLICLNGHLYGRCALLHLSDSDACENG</sequence>
<dbReference type="OrthoDB" id="1881056at2759"/>
<accession>A0A8T2TVI1</accession>
<comment type="caution">
    <text evidence="2">The sequence shown here is derived from an EMBL/GenBank/DDBJ whole genome shotgun (WGS) entry which is preliminary data.</text>
</comment>
<dbReference type="EMBL" id="CM035416">
    <property type="protein sequence ID" value="KAH7425394.1"/>
    <property type="molecule type" value="Genomic_DNA"/>
</dbReference>
<protein>
    <recommendedName>
        <fullName evidence="4">EID1-like F-box protein 2</fullName>
    </recommendedName>
</protein>
<name>A0A8T2TVI1_CERRI</name>
<dbReference type="Proteomes" id="UP000825935">
    <property type="component" value="Chromosome 11"/>
</dbReference>
<feature type="compositionally biased region" description="Polar residues" evidence="1">
    <location>
        <begin position="27"/>
        <end position="45"/>
    </location>
</feature>